<sequence length="289" mass="32778">MTTTPKKQHIAHTLLLRAHSPDTATTLFTERVKQKPLYVRPTSPTPEDNRHRRRLHRLRRKDYFLRHQKPRPLSARERRAHPEVFGAPSTSRSRTKHSKTKSKSKNQNQNQPEGDGKGDGANAGEYKYATFKGLNALWVEYMLAVLDLKDPRSKTGCVVTPSSHGSKLVSCDYHGAEVEVVRSRCASRVGLRGIVVRDGMFAFTVVGEGDRVTLVPKEHTVFRFELPLPFASGGKDRAGAVEAVGESEEQDQAQRQQKKLVFELHGSQFQNRPVDRANKKFKWRNVDYV</sequence>
<keyword evidence="2" id="KW-1185">Reference proteome</keyword>
<proteinExistence type="predicted"/>
<accession>A0ACD1G5J2</accession>
<name>A0ACD1G5J2_9EURO</name>
<reference evidence="1" key="1">
    <citation type="submission" date="2018-02" db="EMBL/GenBank/DDBJ databases">
        <title>The genomes of Aspergillus section Nigri reveals drivers in fungal speciation.</title>
        <authorList>
            <consortium name="DOE Joint Genome Institute"/>
            <person name="Vesth T.C."/>
            <person name="Nybo J."/>
            <person name="Theobald S."/>
            <person name="Brandl J."/>
            <person name="Frisvad J.C."/>
            <person name="Nielsen K.F."/>
            <person name="Lyhne E.K."/>
            <person name="Kogle M.E."/>
            <person name="Kuo A."/>
            <person name="Riley R."/>
            <person name="Clum A."/>
            <person name="Nolan M."/>
            <person name="Lipzen A."/>
            <person name="Salamov A."/>
            <person name="Henrissat B."/>
            <person name="Wiebenga A."/>
            <person name="De vries R.P."/>
            <person name="Grigoriev I.V."/>
            <person name="Mortensen U.H."/>
            <person name="Andersen M.R."/>
            <person name="Baker S.E."/>
        </authorList>
    </citation>
    <scope>NUCLEOTIDE SEQUENCE</scope>
    <source>
        <strain evidence="1">CBS 621.78</strain>
    </source>
</reference>
<evidence type="ECO:0000313" key="1">
    <source>
        <dbReference type="EMBL" id="RAH44499.1"/>
    </source>
</evidence>
<organism evidence="1 2">
    <name type="scientific">Aspergillus brunneoviolaceus CBS 621.78</name>
    <dbReference type="NCBI Taxonomy" id="1450534"/>
    <lineage>
        <taxon>Eukaryota</taxon>
        <taxon>Fungi</taxon>
        <taxon>Dikarya</taxon>
        <taxon>Ascomycota</taxon>
        <taxon>Pezizomycotina</taxon>
        <taxon>Eurotiomycetes</taxon>
        <taxon>Eurotiomycetidae</taxon>
        <taxon>Eurotiales</taxon>
        <taxon>Aspergillaceae</taxon>
        <taxon>Aspergillus</taxon>
        <taxon>Aspergillus subgen. Circumdati</taxon>
    </lineage>
</organism>
<evidence type="ECO:0000313" key="2">
    <source>
        <dbReference type="Proteomes" id="UP000249057"/>
    </source>
</evidence>
<dbReference type="Proteomes" id="UP000249057">
    <property type="component" value="Unassembled WGS sequence"/>
</dbReference>
<gene>
    <name evidence="1" type="ORF">BO95DRAFT_464987</name>
</gene>
<dbReference type="EMBL" id="KZ825353">
    <property type="protein sequence ID" value="RAH44499.1"/>
    <property type="molecule type" value="Genomic_DNA"/>
</dbReference>
<protein>
    <submittedName>
        <fullName evidence="1">Ribonuclease P complex subunit Pop4</fullName>
    </submittedName>
</protein>